<organism evidence="1 2">
    <name type="scientific">Lactuca saligna</name>
    <name type="common">Willowleaf lettuce</name>
    <dbReference type="NCBI Taxonomy" id="75948"/>
    <lineage>
        <taxon>Eukaryota</taxon>
        <taxon>Viridiplantae</taxon>
        <taxon>Streptophyta</taxon>
        <taxon>Embryophyta</taxon>
        <taxon>Tracheophyta</taxon>
        <taxon>Spermatophyta</taxon>
        <taxon>Magnoliopsida</taxon>
        <taxon>eudicotyledons</taxon>
        <taxon>Gunneridae</taxon>
        <taxon>Pentapetalae</taxon>
        <taxon>asterids</taxon>
        <taxon>campanulids</taxon>
        <taxon>Asterales</taxon>
        <taxon>Asteraceae</taxon>
        <taxon>Cichorioideae</taxon>
        <taxon>Cichorieae</taxon>
        <taxon>Lactucinae</taxon>
        <taxon>Lactuca</taxon>
    </lineage>
</organism>
<accession>A0AA36EFM0</accession>
<keyword evidence="2" id="KW-1185">Reference proteome</keyword>
<name>A0AA36EFM0_LACSI</name>
<evidence type="ECO:0000313" key="2">
    <source>
        <dbReference type="Proteomes" id="UP001177003"/>
    </source>
</evidence>
<protein>
    <submittedName>
        <fullName evidence="1">Uncharacterized protein</fullName>
    </submittedName>
</protein>
<evidence type="ECO:0000313" key="1">
    <source>
        <dbReference type="EMBL" id="CAI9293817.1"/>
    </source>
</evidence>
<sequence length="127" mass="14606">MFERITKEHAENAAKMNKAMSNFAEVCKTTTKKVDKLISEATAFMETYRTTYNNNTASVNEALQQLGSMFKTEKYEPVMTRLQLMIKLYSHEVGLLDVDIVTVLRKKPSVVPKEAPKDYEKLKPRKI</sequence>
<dbReference type="Proteomes" id="UP001177003">
    <property type="component" value="Chromosome 7"/>
</dbReference>
<reference evidence="1" key="1">
    <citation type="submission" date="2023-04" db="EMBL/GenBank/DDBJ databases">
        <authorList>
            <person name="Vijverberg K."/>
            <person name="Xiong W."/>
            <person name="Schranz E."/>
        </authorList>
    </citation>
    <scope>NUCLEOTIDE SEQUENCE</scope>
</reference>
<dbReference type="AlphaFoldDB" id="A0AA36EFM0"/>
<dbReference type="EMBL" id="OX465083">
    <property type="protein sequence ID" value="CAI9293817.1"/>
    <property type="molecule type" value="Genomic_DNA"/>
</dbReference>
<gene>
    <name evidence="1" type="ORF">LSALG_LOCUS32825</name>
</gene>
<proteinExistence type="predicted"/>